<protein>
    <recommendedName>
        <fullName evidence="3">DUF1993 domain-containing protein</fullName>
    </recommendedName>
</protein>
<name>A0A179F6A6_METCM</name>
<evidence type="ECO:0008006" key="3">
    <source>
        <dbReference type="Google" id="ProtNLM"/>
    </source>
</evidence>
<dbReference type="KEGG" id="pchm:VFPPC_14104"/>
<organism evidence="1 2">
    <name type="scientific">Pochonia chlamydosporia 170</name>
    <dbReference type="NCBI Taxonomy" id="1380566"/>
    <lineage>
        <taxon>Eukaryota</taxon>
        <taxon>Fungi</taxon>
        <taxon>Dikarya</taxon>
        <taxon>Ascomycota</taxon>
        <taxon>Pezizomycotina</taxon>
        <taxon>Sordariomycetes</taxon>
        <taxon>Hypocreomycetidae</taxon>
        <taxon>Hypocreales</taxon>
        <taxon>Clavicipitaceae</taxon>
        <taxon>Pochonia</taxon>
    </lineage>
</organism>
<dbReference type="EMBL" id="LSBJ02000008">
    <property type="protein sequence ID" value="OAQ60639.1"/>
    <property type="molecule type" value="Genomic_DNA"/>
</dbReference>
<dbReference type="SUPFAM" id="SSF109854">
    <property type="entry name" value="DinB/YfiT-like putative metalloenzymes"/>
    <property type="match status" value="1"/>
</dbReference>
<dbReference type="PANTHER" id="PTHR36922:SF1">
    <property type="entry name" value="DUF1993 DOMAIN-CONTAINING PROTEIN"/>
    <property type="match status" value="1"/>
</dbReference>
<proteinExistence type="predicted"/>
<evidence type="ECO:0000313" key="2">
    <source>
        <dbReference type="Proteomes" id="UP000078397"/>
    </source>
</evidence>
<dbReference type="PANTHER" id="PTHR36922">
    <property type="entry name" value="BLL2446 PROTEIN"/>
    <property type="match status" value="1"/>
</dbReference>
<gene>
    <name evidence="1" type="ORF">VFPPC_14104</name>
</gene>
<sequence>MADINIHDITIGIYTKGLTVLLHILQKSAAHPDASTFPAARLIDDMLPLSFHVQSVSHTVCKSLRKLGLDNIPDMQDSECTMEEVIARVERTLELVRGVGAETMDGREGVRVRMPGGDVSGKQFVLGFAVPNFFFHLQTVYAILRMRGVGLGKEDYLTGWAGEWDREV</sequence>
<dbReference type="InterPro" id="IPR034660">
    <property type="entry name" value="DinB/YfiT-like"/>
</dbReference>
<dbReference type="Pfam" id="PF09351">
    <property type="entry name" value="DUF1993"/>
    <property type="match status" value="1"/>
</dbReference>
<reference evidence="1 2" key="1">
    <citation type="journal article" date="2016" name="PLoS Pathog.">
        <title>Biosynthesis of antibiotic leucinostatins in bio-control fungus Purpureocillium lilacinum and their inhibition on phytophthora revealed by genome mining.</title>
        <authorList>
            <person name="Wang G."/>
            <person name="Liu Z."/>
            <person name="Lin R."/>
            <person name="Li E."/>
            <person name="Mao Z."/>
            <person name="Ling J."/>
            <person name="Yang Y."/>
            <person name="Yin W.B."/>
            <person name="Xie B."/>
        </authorList>
    </citation>
    <scope>NUCLEOTIDE SEQUENCE [LARGE SCALE GENOMIC DNA]</scope>
    <source>
        <strain evidence="1">170</strain>
    </source>
</reference>
<dbReference type="Proteomes" id="UP000078397">
    <property type="component" value="Unassembled WGS sequence"/>
</dbReference>
<dbReference type="GeneID" id="28855869"/>
<evidence type="ECO:0000313" key="1">
    <source>
        <dbReference type="EMBL" id="OAQ60639.1"/>
    </source>
</evidence>
<keyword evidence="2" id="KW-1185">Reference proteome</keyword>
<comment type="caution">
    <text evidence="1">The sequence shown here is derived from an EMBL/GenBank/DDBJ whole genome shotgun (WGS) entry which is preliminary data.</text>
</comment>
<accession>A0A179F6A6</accession>
<dbReference type="RefSeq" id="XP_018138517.1">
    <property type="nucleotide sequence ID" value="XM_018291875.1"/>
</dbReference>
<dbReference type="OrthoDB" id="3724345at2759"/>
<dbReference type="Gene3D" id="1.20.120.450">
    <property type="entry name" value="dinb family like domain"/>
    <property type="match status" value="1"/>
</dbReference>
<dbReference type="STRING" id="1380566.A0A179F6A6"/>
<dbReference type="AlphaFoldDB" id="A0A179F6A6"/>
<dbReference type="InterPro" id="IPR018531">
    <property type="entry name" value="DUF1993"/>
</dbReference>